<protein>
    <recommendedName>
        <fullName evidence="2">Pyruvate phosphate dikinase AMP/ATP-binding domain-containing protein</fullName>
    </recommendedName>
</protein>
<evidence type="ECO:0000313" key="3">
    <source>
        <dbReference type="EMBL" id="CAE0762383.1"/>
    </source>
</evidence>
<dbReference type="EMBL" id="HBIZ01023701">
    <property type="protein sequence ID" value="CAE0762383.1"/>
    <property type="molecule type" value="Transcribed_RNA"/>
</dbReference>
<comment type="similarity">
    <text evidence="1">Belongs to the PEP-utilizing enzyme family.</text>
</comment>
<gene>
    <name evidence="3" type="ORF">PCAR00345_LOCUS14995</name>
    <name evidence="4" type="ORF">PCAR00345_LOCUS14996</name>
</gene>
<evidence type="ECO:0000256" key="1">
    <source>
        <dbReference type="ARBA" id="ARBA00007837"/>
    </source>
</evidence>
<dbReference type="InterPro" id="IPR013815">
    <property type="entry name" value="ATP_grasp_subdomain_1"/>
</dbReference>
<dbReference type="EMBL" id="HBIZ01023702">
    <property type="protein sequence ID" value="CAE0762384.1"/>
    <property type="molecule type" value="Transcribed_RNA"/>
</dbReference>
<dbReference type="GO" id="GO:0005524">
    <property type="term" value="F:ATP binding"/>
    <property type="evidence" value="ECO:0007669"/>
    <property type="project" value="InterPro"/>
</dbReference>
<accession>A0A6S9V7W5</accession>
<sequence length="1155" mass="126397">MGFFSSAAAAAIRFSGTGRTALQRLAVPSATRPIARSLCGAPAPAPTLRLDPVLEGVISRFKKSAARASSDETSLVEVFSKLQARRVKKVLLLCSDYDSYTIEEEGVLSEVVYHEYVQLNLRTPPIIERVSSPEKALVRLKETQFDLVVTLLRNASSFVSKVHHSYPSLPIALLAMSATELSALDPRVGLNQSTNVNKRLMWESVNNGDETAAAAEVTGKLARSGSYASSLSDAWIWPFLWQGNTSLFTGMFKLVEDRLNAQKDTSYGVQLILLVEDSVKFYSSYLSVLYGELLKQSMAVANETMAAKEKLMRMYSRPKILLCTNYEEAMDIYERYADNVIGVITDAGFPRNGQHDPLAGVVMAQKMLEQRPELPLMLQSAQGEDSEVARRATAIGAKFASKGSSSLLMELRDFMTEEMKFGPLVFRDANTSKALGTVSTVTQLLSTWEQLPLSSVAYHARRADLSKWFLARSEFQLAKRFRASNYPGDFIDSNGKERPDWLRNWILSEARANRNKLASNVENVQYADPSLPIVRLGSGALGGKGRGLRFLNSLVEEYGLENLMPDLQISVPRCFILATGVYDRFMEENNLLVPALNAKDDEEVLSLFSEAKLPADVMDQLHTYLASMTKPLAVRSSSLFEDAFLRPFAGVYATTMLPNSSPSIATRVKELAAAVKRVYASTHKKDALAYAEMTGNRAEEEKMAVILQEIVGTEQDGYYYPTLAGVANSIDFYPPSNAEPQHGCAQIALGLGSAVVDGMPCVQHLNLGLPSRPVGADESMMPVTALDLSAPVHMGAFVESDSEGAGIVQLPPEFGVMRTFPRSAKVEVAPEAAHNVPGLMHDVHGEQVVFKHGYNEAHAIAPAKKQRQAATLSRISLKQLIQSEVPLPQALSFMLRLCSLGLGCPVELEFALKLRKTPDAKHELHILQVRPQSEVTASHHAKALRFKYLPGSDYSAVASTHALGHGSFENISDVIYVSPETYASCSREQIAQEISALNKKLRAEGRRYLIMSPGRWGNADGTRGVPVKWSDIDGAGFIVETAVEGESVPLSQGSHFFQNILSFGIGYATVNSDEIADASDAGMEVADYSFFESLPTTPHEGKLVRHVQLDAPLEIVVDGISRRGVVMKPGKPFDLYVGQVDAFMALQETAYGSLS</sequence>
<evidence type="ECO:0000259" key="2">
    <source>
        <dbReference type="Pfam" id="PF01326"/>
    </source>
</evidence>
<dbReference type="InterPro" id="IPR002192">
    <property type="entry name" value="PPDK_AMP/ATP-bd"/>
</dbReference>
<feature type="domain" description="Pyruvate phosphate dikinase AMP/ATP-binding" evidence="2">
    <location>
        <begin position="541"/>
        <end position="765"/>
    </location>
</feature>
<name>A0A6S9V7W5_CHRCT</name>
<proteinExistence type="inferred from homology"/>
<dbReference type="Gene3D" id="3.30.1490.20">
    <property type="entry name" value="ATP-grasp fold, A domain"/>
    <property type="match status" value="1"/>
</dbReference>
<dbReference type="Pfam" id="PF01326">
    <property type="entry name" value="PPDK_N"/>
    <property type="match status" value="1"/>
</dbReference>
<dbReference type="GO" id="GO:0016301">
    <property type="term" value="F:kinase activity"/>
    <property type="evidence" value="ECO:0007669"/>
    <property type="project" value="InterPro"/>
</dbReference>
<reference evidence="4" key="1">
    <citation type="submission" date="2021-01" db="EMBL/GenBank/DDBJ databases">
        <authorList>
            <person name="Corre E."/>
            <person name="Pelletier E."/>
            <person name="Niang G."/>
            <person name="Scheremetjew M."/>
            <person name="Finn R."/>
            <person name="Kale V."/>
            <person name="Holt S."/>
            <person name="Cochrane G."/>
            <person name="Meng A."/>
            <person name="Brown T."/>
            <person name="Cohen L."/>
        </authorList>
    </citation>
    <scope>NUCLEOTIDE SEQUENCE</scope>
    <source>
        <strain evidence="4">CCMP645</strain>
    </source>
</reference>
<dbReference type="SUPFAM" id="SSF56059">
    <property type="entry name" value="Glutathione synthetase ATP-binding domain-like"/>
    <property type="match status" value="1"/>
</dbReference>
<evidence type="ECO:0000313" key="4">
    <source>
        <dbReference type="EMBL" id="CAE0762384.1"/>
    </source>
</evidence>
<organism evidence="4">
    <name type="scientific">Chrysotila carterae</name>
    <name type="common">Marine alga</name>
    <name type="synonym">Syracosphaera carterae</name>
    <dbReference type="NCBI Taxonomy" id="13221"/>
    <lineage>
        <taxon>Eukaryota</taxon>
        <taxon>Haptista</taxon>
        <taxon>Haptophyta</taxon>
        <taxon>Prymnesiophyceae</taxon>
        <taxon>Isochrysidales</taxon>
        <taxon>Isochrysidaceae</taxon>
        <taxon>Chrysotila</taxon>
    </lineage>
</organism>
<dbReference type="AlphaFoldDB" id="A0A6S9V7W5"/>